<dbReference type="VEuPathDB" id="FungiDB:AeMF1_021105"/>
<dbReference type="Proteomes" id="UP000481153">
    <property type="component" value="Unassembled WGS sequence"/>
</dbReference>
<gene>
    <name evidence="1" type="ORF">Ae201684_005933</name>
</gene>
<organism evidence="1 2">
    <name type="scientific">Aphanomyces euteiches</name>
    <dbReference type="NCBI Taxonomy" id="100861"/>
    <lineage>
        <taxon>Eukaryota</taxon>
        <taxon>Sar</taxon>
        <taxon>Stramenopiles</taxon>
        <taxon>Oomycota</taxon>
        <taxon>Saprolegniomycetes</taxon>
        <taxon>Saprolegniales</taxon>
        <taxon>Verrucalvaceae</taxon>
        <taxon>Aphanomyces</taxon>
    </lineage>
</organism>
<keyword evidence="2" id="KW-1185">Reference proteome</keyword>
<dbReference type="EMBL" id="VJMJ01000079">
    <property type="protein sequence ID" value="KAF0737937.1"/>
    <property type="molecule type" value="Genomic_DNA"/>
</dbReference>
<evidence type="ECO:0000313" key="2">
    <source>
        <dbReference type="Proteomes" id="UP000481153"/>
    </source>
</evidence>
<proteinExistence type="predicted"/>
<accession>A0A6G0XCZ8</accession>
<protein>
    <submittedName>
        <fullName evidence="1">Uncharacterized protein</fullName>
    </submittedName>
</protein>
<reference evidence="1 2" key="1">
    <citation type="submission" date="2019-07" db="EMBL/GenBank/DDBJ databases">
        <title>Genomics analysis of Aphanomyces spp. identifies a new class of oomycete effector associated with host adaptation.</title>
        <authorList>
            <person name="Gaulin E."/>
        </authorList>
    </citation>
    <scope>NUCLEOTIDE SEQUENCE [LARGE SCALE GENOMIC DNA]</scope>
    <source>
        <strain evidence="1 2">ATCC 201684</strain>
    </source>
</reference>
<name>A0A6G0XCZ8_9STRA</name>
<dbReference type="AlphaFoldDB" id="A0A6G0XCZ8"/>
<evidence type="ECO:0000313" key="1">
    <source>
        <dbReference type="EMBL" id="KAF0737937.1"/>
    </source>
</evidence>
<sequence length="120" mass="13858">MRNIFKAFEAQRPSLPSTPHHRYQPSLHLTKSEIADMIFPEDHHDDSDQPRRKTLVAAEKTRRHSLMASTSDYRKAKPDTSYEYVGEHLLAKPAVVLFEPVSRHDDELGGRHSMPAKYSY</sequence>
<comment type="caution">
    <text evidence="1">The sequence shown here is derived from an EMBL/GenBank/DDBJ whole genome shotgun (WGS) entry which is preliminary data.</text>
</comment>